<keyword evidence="1 5" id="KW-0489">Methyltransferase</keyword>
<dbReference type="Gene3D" id="1.10.8.10">
    <property type="entry name" value="DNA helicase RuvA subunit, C-terminal domain"/>
    <property type="match status" value="1"/>
</dbReference>
<organism evidence="8 9">
    <name type="scientific">Alkalicoccus saliphilus</name>
    <dbReference type="NCBI Taxonomy" id="200989"/>
    <lineage>
        <taxon>Bacteria</taxon>
        <taxon>Bacillati</taxon>
        <taxon>Bacillota</taxon>
        <taxon>Bacilli</taxon>
        <taxon>Bacillales</taxon>
        <taxon>Bacillaceae</taxon>
        <taxon>Alkalicoccus</taxon>
    </lineage>
</organism>
<protein>
    <recommendedName>
        <fullName evidence="5">Release factor glutamine methyltransferase</fullName>
        <shortName evidence="5">RF MTase</shortName>
        <ecNumber evidence="5">2.1.1.297</ecNumber>
    </recommendedName>
    <alternativeName>
        <fullName evidence="5">N5-glutamine methyltransferase PrmC</fullName>
    </alternativeName>
    <alternativeName>
        <fullName evidence="5">Protein-(glutamine-N5) MTase PrmC</fullName>
    </alternativeName>
    <alternativeName>
        <fullName evidence="5">Protein-glutamine N-methyltransferase PrmC</fullName>
    </alternativeName>
</protein>
<dbReference type="GO" id="GO:0102559">
    <property type="term" value="F:peptide chain release factor N(5)-glutamine methyltransferase activity"/>
    <property type="evidence" value="ECO:0007669"/>
    <property type="project" value="UniProtKB-EC"/>
</dbReference>
<dbReference type="CDD" id="cd02440">
    <property type="entry name" value="AdoMet_MTases"/>
    <property type="match status" value="1"/>
</dbReference>
<evidence type="ECO:0000256" key="4">
    <source>
        <dbReference type="ARBA" id="ARBA00048391"/>
    </source>
</evidence>
<comment type="caution">
    <text evidence="8">The sequence shown here is derived from an EMBL/GenBank/DDBJ whole genome shotgun (WGS) entry which is preliminary data.</text>
</comment>
<dbReference type="GO" id="GO:0003676">
    <property type="term" value="F:nucleic acid binding"/>
    <property type="evidence" value="ECO:0007669"/>
    <property type="project" value="InterPro"/>
</dbReference>
<dbReference type="InterPro" id="IPR040758">
    <property type="entry name" value="PrmC_N"/>
</dbReference>
<dbReference type="InterPro" id="IPR050320">
    <property type="entry name" value="N5-glutamine_MTase"/>
</dbReference>
<dbReference type="InterPro" id="IPR007848">
    <property type="entry name" value="Small_mtfrase_dom"/>
</dbReference>
<keyword evidence="2 5" id="KW-0808">Transferase</keyword>
<dbReference type="PROSITE" id="PS00092">
    <property type="entry name" value="N6_MTASE"/>
    <property type="match status" value="1"/>
</dbReference>
<feature type="binding site" evidence="5">
    <location>
        <begin position="187"/>
        <end position="190"/>
    </location>
    <ligand>
        <name>substrate</name>
    </ligand>
</feature>
<sequence>MSVPHVHEALKWASSFLESWHREKEIGYILLEFHTGWSRSRLLAEMQSPLPDITAARFKEDVMKAAAGTPVQHITGLETFYGRNFRVNPDVLIPRPETEELIEAVLKNVPEGPLRVADIGTGSGIIAITLALELPEADVTAVDISSEALETARVNAYAHGAEVQFEQGDLCGPLLQAEAPFDVIVSNPPYVPEKDRGSMDTNVKDHEPEGALFAGEEGLDIYRRLAVQLPSVLKNPGVAAFEIGHGQGDAVRALIKKELPEASVELLLDINEKERIILVHI</sequence>
<keyword evidence="3 5" id="KW-0949">S-adenosyl-L-methionine</keyword>
<dbReference type="Proteomes" id="UP000240509">
    <property type="component" value="Unassembled WGS sequence"/>
</dbReference>
<evidence type="ECO:0000313" key="8">
    <source>
        <dbReference type="EMBL" id="PTL38356.1"/>
    </source>
</evidence>
<dbReference type="InterPro" id="IPR019874">
    <property type="entry name" value="RF_methyltr_PrmC"/>
</dbReference>
<evidence type="ECO:0000259" key="7">
    <source>
        <dbReference type="Pfam" id="PF17827"/>
    </source>
</evidence>
<feature type="binding site" evidence="5">
    <location>
        <position position="187"/>
    </location>
    <ligand>
        <name>S-adenosyl-L-methionine</name>
        <dbReference type="ChEBI" id="CHEBI:59789"/>
    </ligand>
</feature>
<accession>A0A2T4U4L6</accession>
<dbReference type="EMBL" id="PZJJ01000020">
    <property type="protein sequence ID" value="PTL38356.1"/>
    <property type="molecule type" value="Genomic_DNA"/>
</dbReference>
<evidence type="ECO:0000256" key="3">
    <source>
        <dbReference type="ARBA" id="ARBA00022691"/>
    </source>
</evidence>
<feature type="domain" description="Methyltransferase small" evidence="6">
    <location>
        <begin position="107"/>
        <end position="195"/>
    </location>
</feature>
<feature type="domain" description="Release factor glutamine methyltransferase N-terminal" evidence="7">
    <location>
        <begin position="8"/>
        <end position="76"/>
    </location>
</feature>
<dbReference type="PANTHER" id="PTHR18895">
    <property type="entry name" value="HEMK METHYLTRANSFERASE"/>
    <property type="match status" value="1"/>
</dbReference>
<dbReference type="Pfam" id="PF05175">
    <property type="entry name" value="MTS"/>
    <property type="match status" value="1"/>
</dbReference>
<reference evidence="8 9" key="1">
    <citation type="submission" date="2018-03" db="EMBL/GenBank/DDBJ databases">
        <title>Alkalicoccus saliphilus sp. nov., isolated from a mineral pool.</title>
        <authorList>
            <person name="Zhao B."/>
        </authorList>
    </citation>
    <scope>NUCLEOTIDE SEQUENCE [LARGE SCALE GENOMIC DNA]</scope>
    <source>
        <strain evidence="8 9">6AG</strain>
    </source>
</reference>
<evidence type="ECO:0000259" key="6">
    <source>
        <dbReference type="Pfam" id="PF05175"/>
    </source>
</evidence>
<comment type="function">
    <text evidence="5">Methylates the class 1 translation termination release factors RF1/PrfA and RF2/PrfB on the glutamine residue of the universally conserved GGQ motif.</text>
</comment>
<dbReference type="AlphaFoldDB" id="A0A2T4U4L6"/>
<dbReference type="InterPro" id="IPR029063">
    <property type="entry name" value="SAM-dependent_MTases_sf"/>
</dbReference>
<dbReference type="GO" id="GO:0032259">
    <property type="term" value="P:methylation"/>
    <property type="evidence" value="ECO:0007669"/>
    <property type="project" value="UniProtKB-KW"/>
</dbReference>
<evidence type="ECO:0000313" key="9">
    <source>
        <dbReference type="Proteomes" id="UP000240509"/>
    </source>
</evidence>
<proteinExistence type="inferred from homology"/>
<dbReference type="InterPro" id="IPR002052">
    <property type="entry name" value="DNA_methylase_N6_adenine_CS"/>
</dbReference>
<name>A0A2T4U4L6_9BACI</name>
<dbReference type="PANTHER" id="PTHR18895:SF74">
    <property type="entry name" value="MTRF1L RELEASE FACTOR GLUTAMINE METHYLTRANSFERASE"/>
    <property type="match status" value="1"/>
</dbReference>
<feature type="binding site" evidence="5">
    <location>
        <position position="143"/>
    </location>
    <ligand>
        <name>S-adenosyl-L-methionine</name>
        <dbReference type="ChEBI" id="CHEBI:59789"/>
    </ligand>
</feature>
<dbReference type="InterPro" id="IPR004556">
    <property type="entry name" value="HemK-like"/>
</dbReference>
<dbReference type="OrthoDB" id="9800643at2"/>
<dbReference type="HAMAP" id="MF_02126">
    <property type="entry name" value="RF_methyltr_PrmC"/>
    <property type="match status" value="1"/>
</dbReference>
<dbReference type="RefSeq" id="WP_107585463.1">
    <property type="nucleotide sequence ID" value="NZ_PZJJ01000020.1"/>
</dbReference>
<comment type="similarity">
    <text evidence="5">Belongs to the protein N5-glutamine methyltransferase family. PrmC subfamily.</text>
</comment>
<dbReference type="Pfam" id="PF17827">
    <property type="entry name" value="PrmC_N"/>
    <property type="match status" value="1"/>
</dbReference>
<comment type="catalytic activity">
    <reaction evidence="4 5">
        <text>L-glutaminyl-[peptide chain release factor] + S-adenosyl-L-methionine = N(5)-methyl-L-glutaminyl-[peptide chain release factor] + S-adenosyl-L-homocysteine + H(+)</text>
        <dbReference type="Rhea" id="RHEA:42896"/>
        <dbReference type="Rhea" id="RHEA-COMP:10271"/>
        <dbReference type="Rhea" id="RHEA-COMP:10272"/>
        <dbReference type="ChEBI" id="CHEBI:15378"/>
        <dbReference type="ChEBI" id="CHEBI:30011"/>
        <dbReference type="ChEBI" id="CHEBI:57856"/>
        <dbReference type="ChEBI" id="CHEBI:59789"/>
        <dbReference type="ChEBI" id="CHEBI:61891"/>
        <dbReference type="EC" id="2.1.1.297"/>
    </reaction>
</comment>
<evidence type="ECO:0000256" key="1">
    <source>
        <dbReference type="ARBA" id="ARBA00022603"/>
    </source>
</evidence>
<dbReference type="Gene3D" id="3.40.50.150">
    <property type="entry name" value="Vaccinia Virus protein VP39"/>
    <property type="match status" value="1"/>
</dbReference>
<comment type="caution">
    <text evidence="5">Lacks conserved residue(s) required for the propagation of feature annotation.</text>
</comment>
<keyword evidence="9" id="KW-1185">Reference proteome</keyword>
<dbReference type="EC" id="2.1.1.297" evidence="5"/>
<evidence type="ECO:0000256" key="2">
    <source>
        <dbReference type="ARBA" id="ARBA00022679"/>
    </source>
</evidence>
<feature type="binding site" evidence="5">
    <location>
        <begin position="120"/>
        <end position="124"/>
    </location>
    <ligand>
        <name>S-adenosyl-L-methionine</name>
        <dbReference type="ChEBI" id="CHEBI:59789"/>
    </ligand>
</feature>
<evidence type="ECO:0000256" key="5">
    <source>
        <dbReference type="HAMAP-Rule" id="MF_02126"/>
    </source>
</evidence>
<gene>
    <name evidence="5 8" type="primary">prmC</name>
    <name evidence="8" type="ORF">C6Y45_11970</name>
</gene>
<dbReference type="NCBIfam" id="TIGR03534">
    <property type="entry name" value="RF_mod_PrmC"/>
    <property type="match status" value="1"/>
</dbReference>
<dbReference type="NCBIfam" id="TIGR00536">
    <property type="entry name" value="hemK_fam"/>
    <property type="match status" value="1"/>
</dbReference>
<dbReference type="SUPFAM" id="SSF53335">
    <property type="entry name" value="S-adenosyl-L-methionine-dependent methyltransferases"/>
    <property type="match status" value="1"/>
</dbReference>